<evidence type="ECO:0000256" key="8">
    <source>
        <dbReference type="PIRSR" id="PIRSR600997-1"/>
    </source>
</evidence>
<dbReference type="InterPro" id="IPR000997">
    <property type="entry name" value="Cholinesterase"/>
</dbReference>
<dbReference type="PROSITE" id="PS00122">
    <property type="entry name" value="CARBOXYLESTERASE_B_1"/>
    <property type="match status" value="1"/>
</dbReference>
<dbReference type="SMR" id="A5YRR1"/>
<keyword evidence="9" id="KW-1133">Transmembrane helix</keyword>
<proteinExistence type="evidence at transcript level"/>
<evidence type="ECO:0000256" key="4">
    <source>
        <dbReference type="ARBA" id="ARBA00022801"/>
    </source>
</evidence>
<protein>
    <recommendedName>
        <fullName evidence="2">acetylcholinesterase</fullName>
        <ecNumber evidence="2">3.1.1.7</ecNumber>
    </recommendedName>
</protein>
<comment type="similarity">
    <text evidence="1">Belongs to the type-B carboxylesterase/lipase family.</text>
</comment>
<evidence type="ECO:0000256" key="3">
    <source>
        <dbReference type="ARBA" id="ARBA00022487"/>
    </source>
</evidence>
<dbReference type="InterPro" id="IPR029058">
    <property type="entry name" value="AB_hydrolase_fold"/>
</dbReference>
<keyword evidence="4 11" id="KW-0378">Hydrolase</keyword>
<accession>A5YRR1</accession>
<reference evidence="11" key="1">
    <citation type="submission" date="2007-04" db="EMBL/GenBank/DDBJ databases">
        <title>Cloning and Sequencing of three new acetylcholinesterases genes from the plant-parasitic nematode Ditylenchus destructor.</title>
        <authorList>
            <person name="Ding Z."/>
            <person name="Peng D."/>
            <person name="Huang W."/>
            <person name="He W."/>
            <person name="Yu H."/>
            <person name="Gao B."/>
        </authorList>
    </citation>
    <scope>NUCLEOTIDE SEQUENCE</scope>
</reference>
<comment type="catalytic activity">
    <reaction evidence="7">
        <text>acetylcholine + H2O = choline + acetate + H(+)</text>
        <dbReference type="Rhea" id="RHEA:17561"/>
        <dbReference type="ChEBI" id="CHEBI:15354"/>
        <dbReference type="ChEBI" id="CHEBI:15355"/>
        <dbReference type="ChEBI" id="CHEBI:15377"/>
        <dbReference type="ChEBI" id="CHEBI:15378"/>
        <dbReference type="ChEBI" id="CHEBI:30089"/>
        <dbReference type="EC" id="3.1.1.7"/>
    </reaction>
</comment>
<evidence type="ECO:0000256" key="7">
    <source>
        <dbReference type="ARBA" id="ARBA00048484"/>
    </source>
</evidence>
<dbReference type="InterPro" id="IPR050654">
    <property type="entry name" value="AChE-related_enzymes"/>
</dbReference>
<dbReference type="PANTHER" id="PTHR43918">
    <property type="entry name" value="ACETYLCHOLINESTERASE"/>
    <property type="match status" value="1"/>
</dbReference>
<keyword evidence="5" id="KW-0531">Neurotransmitter degradation</keyword>
<dbReference type="SUPFAM" id="SSF53474">
    <property type="entry name" value="alpha/beta-Hydrolases"/>
    <property type="match status" value="1"/>
</dbReference>
<evidence type="ECO:0000313" key="11">
    <source>
        <dbReference type="EMBL" id="ABQ58116.1"/>
    </source>
</evidence>
<evidence type="ECO:0000256" key="6">
    <source>
        <dbReference type="ARBA" id="ARBA00023157"/>
    </source>
</evidence>
<organism evidence="11">
    <name type="scientific">Ditylenchus destructor</name>
    <dbReference type="NCBI Taxonomy" id="166010"/>
    <lineage>
        <taxon>Eukaryota</taxon>
        <taxon>Metazoa</taxon>
        <taxon>Ecdysozoa</taxon>
        <taxon>Nematoda</taxon>
        <taxon>Chromadorea</taxon>
        <taxon>Rhabditida</taxon>
        <taxon>Tylenchina</taxon>
        <taxon>Tylenchomorpha</taxon>
        <taxon>Sphaerularioidea</taxon>
        <taxon>Anguinidae</taxon>
        <taxon>Anguininae</taxon>
        <taxon>Ditylenchus</taxon>
    </lineage>
</organism>
<feature type="transmembrane region" description="Helical" evidence="9">
    <location>
        <begin position="706"/>
        <end position="725"/>
    </location>
</feature>
<dbReference type="FunFam" id="3.40.50.1820:FF:000029">
    <property type="entry name" value="Acetylcholinesterase"/>
    <property type="match status" value="1"/>
</dbReference>
<evidence type="ECO:0000256" key="2">
    <source>
        <dbReference type="ARBA" id="ARBA00013276"/>
    </source>
</evidence>
<dbReference type="EC" id="3.1.1.7" evidence="2"/>
<feature type="active site" description="Charge relay system" evidence="8">
    <location>
        <position position="442"/>
    </location>
</feature>
<keyword evidence="9" id="KW-0472">Membrane</keyword>
<dbReference type="GO" id="GO:0005886">
    <property type="term" value="C:plasma membrane"/>
    <property type="evidence" value="ECO:0007669"/>
    <property type="project" value="TreeGrafter"/>
</dbReference>
<keyword evidence="3" id="KW-0719">Serine esterase</keyword>
<feature type="domain" description="Carboxylesterase type B" evidence="10">
    <location>
        <begin position="98"/>
        <end position="633"/>
    </location>
</feature>
<feature type="transmembrane region" description="Helical" evidence="9">
    <location>
        <begin position="63"/>
        <end position="83"/>
    </location>
</feature>
<dbReference type="ESTHER" id="9bila-a5yrr1">
    <property type="family name" value="ACHE"/>
</dbReference>
<name>A5YRR1_9BILA</name>
<evidence type="ECO:0000256" key="9">
    <source>
        <dbReference type="SAM" id="Phobius"/>
    </source>
</evidence>
<dbReference type="AlphaFoldDB" id="A5YRR1"/>
<feature type="active site" description="Charge relay system" evidence="8">
    <location>
        <position position="574"/>
    </location>
</feature>
<evidence type="ECO:0000256" key="5">
    <source>
        <dbReference type="ARBA" id="ARBA00022867"/>
    </source>
</evidence>
<dbReference type="GO" id="GO:0019695">
    <property type="term" value="P:choline metabolic process"/>
    <property type="evidence" value="ECO:0007669"/>
    <property type="project" value="TreeGrafter"/>
</dbReference>
<dbReference type="GO" id="GO:0005615">
    <property type="term" value="C:extracellular space"/>
    <property type="evidence" value="ECO:0007669"/>
    <property type="project" value="TreeGrafter"/>
</dbReference>
<dbReference type="PRINTS" id="PR00878">
    <property type="entry name" value="CHOLNESTRASE"/>
</dbReference>
<dbReference type="GO" id="GO:0006581">
    <property type="term" value="P:acetylcholine catabolic process"/>
    <property type="evidence" value="ECO:0007669"/>
    <property type="project" value="TreeGrafter"/>
</dbReference>
<keyword evidence="6" id="KW-1015">Disulfide bond</keyword>
<evidence type="ECO:0000256" key="1">
    <source>
        <dbReference type="ARBA" id="ARBA00005964"/>
    </source>
</evidence>
<sequence>MRRRRRFTTAVDSISFKFTFRPIVRLHNSYLPNQTKCINPLSSFSSTENLVYQNQNRRARRSVIMSQSTQIAIVISLIGLLIAQANARSLHSARSMDEPVVQTPLGIIRGVDQTFDGAPLKAFLGVPYAQKPVGTRRFAIPEMVTAWEGEFLANTAARTCYYTIDTMFPQFPGAEMWNPPNELDEDCLTMNIWVPEKHDGTVMVWIFGGGFISGSPSLDLYDGRVLAMRERTIVININYRLGAFGFLYFGAGTAVPGNMGLLDQQMALRWINENIGYFGGDPRRVTLFGESAGGASASAHLFAHGSKNYFRRLIAKSGTIVNNWATKPKEVIRDISLTLTKRLNCTPNIVNEGNALQIANQILDDLSPDSVDRMIACMANIPAFIVQREANAVSESLALPMTFAFVPIDDDEHFFQGSLFDKIRRRDFKKDVTIMLGTVKDEGTYWLPYYLNKYGFGFNHTVSAEDRYNQALISELDYTRAFDAFLPYFGGSNLIRHALMHAYSQLSAEHSHNLKPSESLRDGVARFLGDYFFTCSLVDFADIVADNIFDSVYMYYFTKRSSANPWPKWMGVMHGYEIEYVFGLPLRMPQQYTNPDSERLFSEKIMEFWGRFSRTGVPVDYWPKYNRITRKSLVLSDEIVGGTSHRIYVDVHGKFCRLLDEAQNVARNEYRSAPKIGNLAIRAAVGENAHSPLPISSASRFGTSHLVHVPVTLFFYVPIAIHFLFKFSWILNVA</sequence>
<dbReference type="InterPro" id="IPR019826">
    <property type="entry name" value="Carboxylesterase_B_AS"/>
</dbReference>
<dbReference type="Pfam" id="PF00135">
    <property type="entry name" value="COesterase"/>
    <property type="match status" value="1"/>
</dbReference>
<dbReference type="GO" id="GO:0003990">
    <property type="term" value="F:acetylcholinesterase activity"/>
    <property type="evidence" value="ECO:0007669"/>
    <property type="project" value="UniProtKB-EC"/>
</dbReference>
<dbReference type="Gene3D" id="3.40.50.1820">
    <property type="entry name" value="alpha/beta hydrolase"/>
    <property type="match status" value="1"/>
</dbReference>
<dbReference type="PANTHER" id="PTHR43918:SF15">
    <property type="entry name" value="CARBOXYLIC ESTER HYDROLASE"/>
    <property type="match status" value="1"/>
</dbReference>
<dbReference type="EMBL" id="EF583058">
    <property type="protein sequence ID" value="ABQ58116.1"/>
    <property type="molecule type" value="mRNA"/>
</dbReference>
<evidence type="ECO:0000259" key="10">
    <source>
        <dbReference type="Pfam" id="PF00135"/>
    </source>
</evidence>
<keyword evidence="9" id="KW-0812">Transmembrane</keyword>
<feature type="active site" description="Acyl-ester intermediate" evidence="8">
    <location>
        <position position="291"/>
    </location>
</feature>
<dbReference type="InterPro" id="IPR002018">
    <property type="entry name" value="CarbesteraseB"/>
</dbReference>